<keyword evidence="3" id="KW-1185">Reference proteome</keyword>
<proteinExistence type="predicted"/>
<name>A0ABW3MB33_9PSEU</name>
<evidence type="ECO:0000313" key="3">
    <source>
        <dbReference type="Proteomes" id="UP001597045"/>
    </source>
</evidence>
<dbReference type="EMBL" id="JBHTIS010001271">
    <property type="protein sequence ID" value="MFD1047826.1"/>
    <property type="molecule type" value="Genomic_DNA"/>
</dbReference>
<evidence type="ECO:0000256" key="1">
    <source>
        <dbReference type="SAM" id="MobiDB-lite"/>
    </source>
</evidence>
<evidence type="ECO:0000313" key="2">
    <source>
        <dbReference type="EMBL" id="MFD1047826.1"/>
    </source>
</evidence>
<reference evidence="3" key="1">
    <citation type="journal article" date="2019" name="Int. J. Syst. Evol. Microbiol.">
        <title>The Global Catalogue of Microorganisms (GCM) 10K type strain sequencing project: providing services to taxonomists for standard genome sequencing and annotation.</title>
        <authorList>
            <consortium name="The Broad Institute Genomics Platform"/>
            <consortium name="The Broad Institute Genome Sequencing Center for Infectious Disease"/>
            <person name="Wu L."/>
            <person name="Ma J."/>
        </authorList>
    </citation>
    <scope>NUCLEOTIDE SEQUENCE [LARGE SCALE GENOMIC DNA]</scope>
    <source>
        <strain evidence="3">JCM 31486</strain>
    </source>
</reference>
<organism evidence="2 3">
    <name type="scientific">Kibdelosporangium lantanae</name>
    <dbReference type="NCBI Taxonomy" id="1497396"/>
    <lineage>
        <taxon>Bacteria</taxon>
        <taxon>Bacillati</taxon>
        <taxon>Actinomycetota</taxon>
        <taxon>Actinomycetes</taxon>
        <taxon>Pseudonocardiales</taxon>
        <taxon>Pseudonocardiaceae</taxon>
        <taxon>Kibdelosporangium</taxon>
    </lineage>
</organism>
<comment type="caution">
    <text evidence="2">The sequence shown here is derived from an EMBL/GenBank/DDBJ whole genome shotgun (WGS) entry which is preliminary data.</text>
</comment>
<dbReference type="Proteomes" id="UP001597045">
    <property type="component" value="Unassembled WGS sequence"/>
</dbReference>
<sequence length="67" mass="7906">MADHEYDVDGAEVYEEADELPPFRIRIGGKWHVKNDQVVYEQPSGRRQKAVHEPDALRDPKRFKRTK</sequence>
<feature type="region of interest" description="Disordered" evidence="1">
    <location>
        <begin position="39"/>
        <end position="67"/>
    </location>
</feature>
<protein>
    <submittedName>
        <fullName evidence="2">Uncharacterized protein</fullName>
    </submittedName>
</protein>
<accession>A0ABW3MB33</accession>
<gene>
    <name evidence="2" type="ORF">ACFQ1S_20955</name>
</gene>
<feature type="compositionally biased region" description="Basic and acidic residues" evidence="1">
    <location>
        <begin position="50"/>
        <end position="60"/>
    </location>
</feature>